<dbReference type="Proteomes" id="UP000228921">
    <property type="component" value="Unassembled WGS sequence"/>
</dbReference>
<name>A0A2M8NZX3_9CHLR</name>
<feature type="coiled-coil region" evidence="1">
    <location>
        <begin position="8"/>
        <end position="35"/>
    </location>
</feature>
<keyword evidence="1" id="KW-0175">Coiled coil</keyword>
<dbReference type="EMBL" id="PGTK01000006">
    <property type="protein sequence ID" value="PJF30845.1"/>
    <property type="molecule type" value="Genomic_DNA"/>
</dbReference>
<evidence type="ECO:0000256" key="2">
    <source>
        <dbReference type="SAM" id="MobiDB-lite"/>
    </source>
</evidence>
<feature type="compositionally biased region" description="Low complexity" evidence="2">
    <location>
        <begin position="73"/>
        <end position="82"/>
    </location>
</feature>
<feature type="region of interest" description="Disordered" evidence="2">
    <location>
        <begin position="65"/>
        <end position="109"/>
    </location>
</feature>
<reference evidence="3 4" key="1">
    <citation type="submission" date="2017-11" db="EMBL/GenBank/DDBJ databases">
        <title>Evolution of Phototrophy in the Chloroflexi Phylum Driven by Horizontal Gene Transfer.</title>
        <authorList>
            <person name="Ward L.M."/>
            <person name="Hemp J."/>
            <person name="Shih P.M."/>
            <person name="Mcglynn S.E."/>
            <person name="Fischer W."/>
        </authorList>
    </citation>
    <scope>NUCLEOTIDE SEQUENCE [LARGE SCALE GENOMIC DNA]</scope>
    <source>
        <strain evidence="3">CP2_2F</strain>
    </source>
</reference>
<dbReference type="AlphaFoldDB" id="A0A2M8NZX3"/>
<protein>
    <submittedName>
        <fullName evidence="3">Uncharacterized protein</fullName>
    </submittedName>
</protein>
<gene>
    <name evidence="3" type="ORF">CUN51_06575</name>
</gene>
<sequence>MAEMPNPEETQELFIAQLQSELEKARREALAAQHGIPQELIALLRAEDPDQLAQDAATLARALKSPRQTSVSAAHAAEPAAPDLSWLRDRRSGRANPFGRGGVRWSDGE</sequence>
<organism evidence="3 4">
    <name type="scientific">Candidatus Thermofonsia Clade 1 bacterium</name>
    <dbReference type="NCBI Taxonomy" id="2364210"/>
    <lineage>
        <taxon>Bacteria</taxon>
        <taxon>Bacillati</taxon>
        <taxon>Chloroflexota</taxon>
        <taxon>Candidatus Thermofontia</taxon>
        <taxon>Candidatus Thermofonsia Clade 1</taxon>
    </lineage>
</organism>
<evidence type="ECO:0000313" key="3">
    <source>
        <dbReference type="EMBL" id="PJF30845.1"/>
    </source>
</evidence>
<accession>A0A2M8NZX3</accession>
<comment type="caution">
    <text evidence="3">The sequence shown here is derived from an EMBL/GenBank/DDBJ whole genome shotgun (WGS) entry which is preliminary data.</text>
</comment>
<evidence type="ECO:0000256" key="1">
    <source>
        <dbReference type="SAM" id="Coils"/>
    </source>
</evidence>
<evidence type="ECO:0000313" key="4">
    <source>
        <dbReference type="Proteomes" id="UP000228921"/>
    </source>
</evidence>
<proteinExistence type="predicted"/>